<feature type="zinc finger region" description="C3H1-type" evidence="4">
    <location>
        <begin position="432"/>
        <end position="460"/>
    </location>
</feature>
<dbReference type="CDD" id="cd07380">
    <property type="entry name" value="MPP_CWF19_N"/>
    <property type="match status" value="1"/>
</dbReference>
<evidence type="ECO:0000256" key="1">
    <source>
        <dbReference type="ARBA" id="ARBA00022723"/>
    </source>
</evidence>
<feature type="region of interest" description="Disordered" evidence="5">
    <location>
        <begin position="302"/>
        <end position="364"/>
    </location>
</feature>
<dbReference type="Pfam" id="PF04676">
    <property type="entry name" value="CwfJ_C_2"/>
    <property type="match status" value="1"/>
</dbReference>
<evidence type="ECO:0000256" key="3">
    <source>
        <dbReference type="ARBA" id="ARBA00022833"/>
    </source>
</evidence>
<dbReference type="SUPFAM" id="SSF90229">
    <property type="entry name" value="CCCH zinc finger"/>
    <property type="match status" value="2"/>
</dbReference>
<dbReference type="InterPro" id="IPR000571">
    <property type="entry name" value="Znf_CCCH"/>
</dbReference>
<dbReference type="SMART" id="SM00356">
    <property type="entry name" value="ZnF_C3H1"/>
    <property type="match status" value="3"/>
</dbReference>
<dbReference type="Pfam" id="PF00642">
    <property type="entry name" value="zf-CCCH"/>
    <property type="match status" value="1"/>
</dbReference>
<feature type="domain" description="C3H1-type" evidence="6">
    <location>
        <begin position="396"/>
        <end position="424"/>
    </location>
</feature>
<dbReference type="InterPro" id="IPR036855">
    <property type="entry name" value="Znf_CCCH_sf"/>
</dbReference>
<dbReference type="Gene3D" id="4.10.1000.10">
    <property type="entry name" value="Zinc finger, CCCH-type"/>
    <property type="match status" value="1"/>
</dbReference>
<protein>
    <recommendedName>
        <fullName evidence="6">C3H1-type domain-containing protein</fullName>
    </recommendedName>
</protein>
<keyword evidence="1 4" id="KW-0479">Metal-binding</keyword>
<dbReference type="InterPro" id="IPR006767">
    <property type="entry name" value="Cwf19-like_C_dom-2"/>
</dbReference>
<dbReference type="SUPFAM" id="SSF54197">
    <property type="entry name" value="HIT-like"/>
    <property type="match status" value="1"/>
</dbReference>
<dbReference type="GO" id="GO:0008270">
    <property type="term" value="F:zinc ion binding"/>
    <property type="evidence" value="ECO:0007669"/>
    <property type="project" value="UniProtKB-KW"/>
</dbReference>
<sequence>MIPALYLDTHVWETLLEHYVCKPVKAARGGSLALQAAATMSGAKQTAPRILVFGDVLGRLDAFVKRLQSVNEKNGPFDAALCVGQFFPADGSGVEGVEGYFKGEKAIPVPTYFIGDYGDGVNSLLAPARSKALDMGFSMDGIPVCDNLLYLKGSGVLLLKGLRIAYLSGKYIPDVYKNARGAEASGGHFEDDVDALRAIADEKDVTDIFISNEWPRGVTQSASAAEGIDVASTGSDISAELASILKPRYHFSGSEGVFYAREPYVNPDATHVTRFIGLGAVGNENKQKFVHALSPTPASVMSASDLASKPTNTTMSPYIKGAHRSSTAGTAQKRDVGQMDKASADDGQYWRYDTSQGKRQRRNDGGDRVCFEFVKQGSCSRGETCKFKHDLGDGKPIPKGACFDFITKGQCEKGAECRYKHSLEDNGAADEALPPGSCFDFFRKGECGRGSECRFSHSLDDPRPTRTPRPPPDACWFCLSSPNIETHLVASVGDHCYCALAKGPLCPGHVLILPIEHQPSIISLPSDAELELEKYKHAIRECFKKQGKATIFFERYLQLRAGTHAHLQAVPIPLSKASLALSSFISSAKEVGFTFEVIHPGEKDHEARERLKELVGRGVNYFMVELHEGTLLAHPLSQGEKLPMQFGREVLANILGTPERGDWKQCKLDVSEETAMADQFKEQFQEFDPMP</sequence>
<evidence type="ECO:0000256" key="2">
    <source>
        <dbReference type="ARBA" id="ARBA00022771"/>
    </source>
</evidence>
<accession>A0A8T0HYD5</accession>
<dbReference type="InterPro" id="IPR040194">
    <property type="entry name" value="Cwf19-like"/>
</dbReference>
<evidence type="ECO:0000256" key="4">
    <source>
        <dbReference type="PROSITE-ProRule" id="PRU00723"/>
    </source>
</evidence>
<dbReference type="Pfam" id="PF04677">
    <property type="entry name" value="CwfJ_C_1"/>
    <property type="match status" value="1"/>
</dbReference>
<keyword evidence="2 4" id="KW-0863">Zinc-finger</keyword>
<evidence type="ECO:0000313" key="7">
    <source>
        <dbReference type="EMBL" id="KAG0575645.1"/>
    </source>
</evidence>
<dbReference type="PANTHER" id="PTHR12072">
    <property type="entry name" value="CWF19, CELL CYCLE CONTROL PROTEIN"/>
    <property type="match status" value="1"/>
</dbReference>
<dbReference type="GO" id="GO:0071014">
    <property type="term" value="C:post-mRNA release spliceosomal complex"/>
    <property type="evidence" value="ECO:0007669"/>
    <property type="project" value="TreeGrafter"/>
</dbReference>
<name>A0A8T0HYD5_CERPU</name>
<feature type="zinc finger region" description="C3H1-type" evidence="4">
    <location>
        <begin position="364"/>
        <end position="392"/>
    </location>
</feature>
<feature type="compositionally biased region" description="Basic and acidic residues" evidence="5">
    <location>
        <begin position="332"/>
        <end position="344"/>
    </location>
</feature>
<feature type="zinc finger region" description="C3H1-type" evidence="4">
    <location>
        <begin position="396"/>
        <end position="424"/>
    </location>
</feature>
<reference evidence="7" key="1">
    <citation type="submission" date="2020-06" db="EMBL/GenBank/DDBJ databases">
        <title>WGS assembly of Ceratodon purpureus strain R40.</title>
        <authorList>
            <person name="Carey S.B."/>
            <person name="Jenkins J."/>
            <person name="Shu S."/>
            <person name="Lovell J.T."/>
            <person name="Sreedasyam A."/>
            <person name="Maumus F."/>
            <person name="Tiley G.P."/>
            <person name="Fernandez-Pozo N."/>
            <person name="Barry K."/>
            <person name="Chen C."/>
            <person name="Wang M."/>
            <person name="Lipzen A."/>
            <person name="Daum C."/>
            <person name="Saski C.A."/>
            <person name="Payton A.C."/>
            <person name="Mcbreen J.C."/>
            <person name="Conrad R.E."/>
            <person name="Kollar L.M."/>
            <person name="Olsson S."/>
            <person name="Huttunen S."/>
            <person name="Landis J.B."/>
            <person name="Wickett N.J."/>
            <person name="Johnson M.G."/>
            <person name="Rensing S.A."/>
            <person name="Grimwood J."/>
            <person name="Schmutz J."/>
            <person name="Mcdaniel S.F."/>
        </authorList>
    </citation>
    <scope>NUCLEOTIDE SEQUENCE</scope>
    <source>
        <strain evidence="7">R40</strain>
    </source>
</reference>
<dbReference type="PROSITE" id="PS50103">
    <property type="entry name" value="ZF_C3H1"/>
    <property type="match status" value="3"/>
</dbReference>
<dbReference type="PANTHER" id="PTHR12072:SF4">
    <property type="entry name" value="CWF19-LIKE PROTEIN 1"/>
    <property type="match status" value="1"/>
</dbReference>
<proteinExistence type="predicted"/>
<keyword evidence="8" id="KW-1185">Reference proteome</keyword>
<dbReference type="InterPro" id="IPR036265">
    <property type="entry name" value="HIT-like_sf"/>
</dbReference>
<dbReference type="EMBL" id="CM026425">
    <property type="protein sequence ID" value="KAG0575645.1"/>
    <property type="molecule type" value="Genomic_DNA"/>
</dbReference>
<dbReference type="Gene3D" id="3.30.428.10">
    <property type="entry name" value="HIT-like"/>
    <property type="match status" value="1"/>
</dbReference>
<comment type="caution">
    <text evidence="7">The sequence shown here is derived from an EMBL/GenBank/DDBJ whole genome shotgun (WGS) entry which is preliminary data.</text>
</comment>
<evidence type="ECO:0000259" key="6">
    <source>
        <dbReference type="PROSITE" id="PS50103"/>
    </source>
</evidence>
<dbReference type="Proteomes" id="UP000822688">
    <property type="component" value="Chromosome 5"/>
</dbReference>
<evidence type="ECO:0000313" key="8">
    <source>
        <dbReference type="Proteomes" id="UP000822688"/>
    </source>
</evidence>
<gene>
    <name evidence="7" type="ORF">KC19_5G020000</name>
</gene>
<feature type="domain" description="C3H1-type" evidence="6">
    <location>
        <begin position="364"/>
        <end position="392"/>
    </location>
</feature>
<dbReference type="GO" id="GO:0061632">
    <property type="term" value="F:RNA lariat debranching enzyme activator activity"/>
    <property type="evidence" value="ECO:0007669"/>
    <property type="project" value="TreeGrafter"/>
</dbReference>
<organism evidence="7 8">
    <name type="scientific">Ceratodon purpureus</name>
    <name type="common">Fire moss</name>
    <name type="synonym">Dicranum purpureum</name>
    <dbReference type="NCBI Taxonomy" id="3225"/>
    <lineage>
        <taxon>Eukaryota</taxon>
        <taxon>Viridiplantae</taxon>
        <taxon>Streptophyta</taxon>
        <taxon>Embryophyta</taxon>
        <taxon>Bryophyta</taxon>
        <taxon>Bryophytina</taxon>
        <taxon>Bryopsida</taxon>
        <taxon>Dicranidae</taxon>
        <taxon>Pseudoditrichales</taxon>
        <taxon>Ditrichaceae</taxon>
        <taxon>Ceratodon</taxon>
    </lineage>
</organism>
<dbReference type="InterPro" id="IPR006768">
    <property type="entry name" value="Cwf19-like_C_dom-1"/>
</dbReference>
<evidence type="ECO:0000256" key="5">
    <source>
        <dbReference type="SAM" id="MobiDB-lite"/>
    </source>
</evidence>
<feature type="domain" description="C3H1-type" evidence="6">
    <location>
        <begin position="432"/>
        <end position="460"/>
    </location>
</feature>
<dbReference type="FunFam" id="4.10.1000.10:FF:000112">
    <property type="entry name" value="Predicted protein"/>
    <property type="match status" value="1"/>
</dbReference>
<dbReference type="GO" id="GO:0000398">
    <property type="term" value="P:mRNA splicing, via spliceosome"/>
    <property type="evidence" value="ECO:0007669"/>
    <property type="project" value="TreeGrafter"/>
</dbReference>
<keyword evidence="3 4" id="KW-0862">Zinc</keyword>
<dbReference type="AlphaFoldDB" id="A0A8T0HYD5"/>